<evidence type="ECO:0000313" key="2">
    <source>
        <dbReference type="Proteomes" id="UP000230767"/>
    </source>
</evidence>
<proteinExistence type="predicted"/>
<reference evidence="2" key="1">
    <citation type="submission" date="2017-09" db="EMBL/GenBank/DDBJ databases">
        <title>Depth-based differentiation of microbial function through sediment-hosted aquifers and enrichment of novel symbionts in the deep terrestrial subsurface.</title>
        <authorList>
            <person name="Probst A.J."/>
            <person name="Ladd B."/>
            <person name="Jarett J.K."/>
            <person name="Geller-Mcgrath D.E."/>
            <person name="Sieber C.M.K."/>
            <person name="Emerson J.B."/>
            <person name="Anantharaman K."/>
            <person name="Thomas B.C."/>
            <person name="Malmstrom R."/>
            <person name="Stieglmeier M."/>
            <person name="Klingl A."/>
            <person name="Woyke T."/>
            <person name="Ryan C.M."/>
            <person name="Banfield J.F."/>
        </authorList>
    </citation>
    <scope>NUCLEOTIDE SEQUENCE [LARGE SCALE GENOMIC DNA]</scope>
</reference>
<comment type="caution">
    <text evidence="1">The sequence shown here is derived from an EMBL/GenBank/DDBJ whole genome shotgun (WGS) entry which is preliminary data.</text>
</comment>
<dbReference type="Proteomes" id="UP000230767">
    <property type="component" value="Unassembled WGS sequence"/>
</dbReference>
<evidence type="ECO:0000313" key="1">
    <source>
        <dbReference type="EMBL" id="PIY88610.1"/>
    </source>
</evidence>
<accession>A0A2M7R649</accession>
<sequence>MTTITIPKKLIKDDLLIIDRKSFEKISKENVELRSAIKAIMKGELALRKGKTRSFKDFLKSEFPEYAKNY</sequence>
<gene>
    <name evidence="1" type="ORF">COY73_03260</name>
</gene>
<name>A0A2M7R649_9BACT</name>
<protein>
    <submittedName>
        <fullName evidence="1">Uncharacterized protein</fullName>
    </submittedName>
</protein>
<organism evidence="1 2">
    <name type="scientific">Candidatus Nealsonbacteria bacterium CG_4_10_14_0_8_um_filter_37_14</name>
    <dbReference type="NCBI Taxonomy" id="1974684"/>
    <lineage>
        <taxon>Bacteria</taxon>
        <taxon>Candidatus Nealsoniibacteriota</taxon>
    </lineage>
</organism>
<dbReference type="AlphaFoldDB" id="A0A2M7R649"/>
<dbReference type="EMBL" id="PFLW01000077">
    <property type="protein sequence ID" value="PIY88610.1"/>
    <property type="molecule type" value="Genomic_DNA"/>
</dbReference>